<dbReference type="EMBL" id="JAGHKP010000002">
    <property type="protein sequence ID" value="MBO9153379.1"/>
    <property type="molecule type" value="Genomic_DNA"/>
</dbReference>
<dbReference type="RefSeq" id="WP_209146345.1">
    <property type="nucleotide sequence ID" value="NZ_JAGHKP010000002.1"/>
</dbReference>
<keyword evidence="2" id="KW-1185">Reference proteome</keyword>
<evidence type="ECO:0000313" key="2">
    <source>
        <dbReference type="Proteomes" id="UP000679126"/>
    </source>
</evidence>
<reference evidence="2" key="1">
    <citation type="submission" date="2021-03" db="EMBL/GenBank/DDBJ databases">
        <title>Assistant Professor.</title>
        <authorList>
            <person name="Huq M.A."/>
        </authorList>
    </citation>
    <scope>NUCLEOTIDE SEQUENCE [LARGE SCALE GENOMIC DNA]</scope>
    <source>
        <strain evidence="2">MAH-28</strain>
    </source>
</reference>
<protein>
    <submittedName>
        <fullName evidence="1">Uncharacterized protein</fullName>
    </submittedName>
</protein>
<sequence>MQAALNYLCCSGKNVREISIQTEAGICIMYDQLSRRYAGERTGAQIIKPKQVGEFHFYEIIENCFKHALIK</sequence>
<gene>
    <name evidence="1" type="ORF">J7I43_14220</name>
</gene>
<accession>A0ABS3YFE2</accession>
<comment type="caution">
    <text evidence="1">The sequence shown here is derived from an EMBL/GenBank/DDBJ whole genome shotgun (WGS) entry which is preliminary data.</text>
</comment>
<organism evidence="1 2">
    <name type="scientific">Chitinophaga chungangae</name>
    <dbReference type="NCBI Taxonomy" id="2821488"/>
    <lineage>
        <taxon>Bacteria</taxon>
        <taxon>Pseudomonadati</taxon>
        <taxon>Bacteroidota</taxon>
        <taxon>Chitinophagia</taxon>
        <taxon>Chitinophagales</taxon>
        <taxon>Chitinophagaceae</taxon>
        <taxon>Chitinophaga</taxon>
    </lineage>
</organism>
<dbReference type="Proteomes" id="UP000679126">
    <property type="component" value="Unassembled WGS sequence"/>
</dbReference>
<evidence type="ECO:0000313" key="1">
    <source>
        <dbReference type="EMBL" id="MBO9153379.1"/>
    </source>
</evidence>
<name>A0ABS3YFE2_9BACT</name>
<proteinExistence type="predicted"/>